<dbReference type="GO" id="GO:0016263">
    <property type="term" value="F:glycoprotein-N-acetylgalactosamine 3-beta-galactosyltransferase activity"/>
    <property type="evidence" value="ECO:0007669"/>
    <property type="project" value="TreeGrafter"/>
</dbReference>
<keyword evidence="8" id="KW-1185">Reference proteome</keyword>
<dbReference type="InterPro" id="IPR026050">
    <property type="entry name" value="C1GALT1/C1GALT1_chp1"/>
</dbReference>
<evidence type="ECO:0000256" key="7">
    <source>
        <dbReference type="SAM" id="Phobius"/>
    </source>
</evidence>
<sequence length="254" mass="29714">MRQVVAYRKQLLSSNIGLQFVSGLTIGILLGFFVKFCYENDFSANSAQIFTIEEVDIATINTKKTYYHWDLYREIIKYSSNHERHQNLYWTVISDEKTFIIMANLRRFLISYDPEEPLVIARIFNKRNLISYMFPWVNYKRITLQSGVIFSRTALDYLISEACLGFLSSYATEKALLQCSSHTNVHVVDPIDQDGKHLLTTNAFKEMRKKLEYSAKMKDELQCYSNQAVSFGNINYQTHRLLDFTINRINVFGR</sequence>
<comment type="similarity">
    <text evidence="2">Belongs to the glycosyltransferase 31 family. Beta3-Gal-T subfamily.</text>
</comment>
<organism evidence="8 9">
    <name type="scientific">Setaria digitata</name>
    <dbReference type="NCBI Taxonomy" id="48799"/>
    <lineage>
        <taxon>Eukaryota</taxon>
        <taxon>Metazoa</taxon>
        <taxon>Ecdysozoa</taxon>
        <taxon>Nematoda</taxon>
        <taxon>Chromadorea</taxon>
        <taxon>Rhabditida</taxon>
        <taxon>Spirurina</taxon>
        <taxon>Spiruromorpha</taxon>
        <taxon>Filarioidea</taxon>
        <taxon>Setariidae</taxon>
        <taxon>Setaria</taxon>
    </lineage>
</organism>
<reference evidence="9" key="1">
    <citation type="submission" date="2022-11" db="UniProtKB">
        <authorList>
            <consortium name="WormBaseParasite"/>
        </authorList>
    </citation>
    <scope>IDENTIFICATION</scope>
</reference>
<evidence type="ECO:0000313" key="9">
    <source>
        <dbReference type="WBParaSite" id="sdigi.contig1139.g10221.t1"/>
    </source>
</evidence>
<dbReference type="GO" id="GO:0016020">
    <property type="term" value="C:membrane"/>
    <property type="evidence" value="ECO:0007669"/>
    <property type="project" value="UniProtKB-SubCell"/>
</dbReference>
<keyword evidence="5 7" id="KW-1133">Transmembrane helix</keyword>
<evidence type="ECO:0000256" key="5">
    <source>
        <dbReference type="ARBA" id="ARBA00022989"/>
    </source>
</evidence>
<evidence type="ECO:0000313" key="8">
    <source>
        <dbReference type="Proteomes" id="UP000887581"/>
    </source>
</evidence>
<dbReference type="PANTHER" id="PTHR23033:SF8">
    <property type="entry name" value="HEXOSYLTRANSFERASE"/>
    <property type="match status" value="1"/>
</dbReference>
<dbReference type="AlphaFoldDB" id="A0A915PD71"/>
<dbReference type="Gene3D" id="3.90.550.50">
    <property type="match status" value="1"/>
</dbReference>
<keyword evidence="6 7" id="KW-0472">Membrane</keyword>
<accession>A0A915PD71</accession>
<evidence type="ECO:0000256" key="4">
    <source>
        <dbReference type="ARBA" id="ARBA00022968"/>
    </source>
</evidence>
<evidence type="ECO:0000256" key="6">
    <source>
        <dbReference type="ARBA" id="ARBA00023136"/>
    </source>
</evidence>
<keyword evidence="4" id="KW-0735">Signal-anchor</keyword>
<feature type="transmembrane region" description="Helical" evidence="7">
    <location>
        <begin position="12"/>
        <end position="34"/>
    </location>
</feature>
<evidence type="ECO:0000256" key="1">
    <source>
        <dbReference type="ARBA" id="ARBA00004606"/>
    </source>
</evidence>
<evidence type="ECO:0000256" key="3">
    <source>
        <dbReference type="ARBA" id="ARBA00022692"/>
    </source>
</evidence>
<evidence type="ECO:0000256" key="2">
    <source>
        <dbReference type="ARBA" id="ARBA00006462"/>
    </source>
</evidence>
<dbReference type="WBParaSite" id="sdigi.contig1139.g10221.t1">
    <property type="protein sequence ID" value="sdigi.contig1139.g10221.t1"/>
    <property type="gene ID" value="sdigi.contig1139.g10221"/>
</dbReference>
<dbReference type="PANTHER" id="PTHR23033">
    <property type="entry name" value="BETA1,3-GALACTOSYLTRANSFERASE"/>
    <property type="match status" value="1"/>
</dbReference>
<name>A0A915PD71_9BILA</name>
<proteinExistence type="inferred from homology"/>
<keyword evidence="3 7" id="KW-0812">Transmembrane</keyword>
<protein>
    <submittedName>
        <fullName evidence="9">Uncharacterized protein</fullName>
    </submittedName>
</protein>
<dbReference type="Proteomes" id="UP000887581">
    <property type="component" value="Unplaced"/>
</dbReference>
<comment type="subcellular location">
    <subcellularLocation>
        <location evidence="1">Membrane</location>
        <topology evidence="1">Single-pass type II membrane protein</topology>
    </subcellularLocation>
</comment>